<evidence type="ECO:0000256" key="6">
    <source>
        <dbReference type="ARBA" id="ARBA00022777"/>
    </source>
</evidence>
<keyword evidence="9" id="KW-0472">Membrane</keyword>
<keyword evidence="8" id="KW-0902">Two-component regulatory system</keyword>
<evidence type="ECO:0000259" key="10">
    <source>
        <dbReference type="Pfam" id="PF07730"/>
    </source>
</evidence>
<protein>
    <recommendedName>
        <fullName evidence="2">histidine kinase</fullName>
        <ecNumber evidence="2">2.7.13.3</ecNumber>
    </recommendedName>
</protein>
<keyword evidence="6 11" id="KW-0418">Kinase</keyword>
<feature type="domain" description="Signal transduction histidine kinase subgroup 3 dimerisation and phosphoacceptor" evidence="10">
    <location>
        <begin position="196"/>
        <end position="259"/>
    </location>
</feature>
<dbReference type="CDD" id="cd16917">
    <property type="entry name" value="HATPase_UhpB-NarQ-NarX-like"/>
    <property type="match status" value="1"/>
</dbReference>
<organism evidence="11 12">
    <name type="scientific">Rhodococcus artemisiae</name>
    <dbReference type="NCBI Taxonomy" id="714159"/>
    <lineage>
        <taxon>Bacteria</taxon>
        <taxon>Bacillati</taxon>
        <taxon>Actinomycetota</taxon>
        <taxon>Actinomycetes</taxon>
        <taxon>Mycobacteriales</taxon>
        <taxon>Nocardiaceae</taxon>
        <taxon>Rhodococcus</taxon>
    </lineage>
</organism>
<comment type="caution">
    <text evidence="11">The sequence shown here is derived from an EMBL/GenBank/DDBJ whole genome shotgun (WGS) entry which is preliminary data.</text>
</comment>
<keyword evidence="4" id="KW-0808">Transferase</keyword>
<dbReference type="InterPro" id="IPR036890">
    <property type="entry name" value="HATPase_C_sf"/>
</dbReference>
<evidence type="ECO:0000256" key="3">
    <source>
        <dbReference type="ARBA" id="ARBA00022553"/>
    </source>
</evidence>
<sequence>MIREIGRLVARPATYSRGLHLCLPLAFAAVWIFIDDDRPYMLALFVVPVGLVPAMRLAEGIQARLFLTPGEETRTAEPSIGAASSASWSDRWRTVLWLEVRLALSAVLCAVCVPMIMLCADLVGAAVGAAPSGDALLKVEQSQWWYALLIPLPVVVILATLIGLGSLVTVLARWLLGPSAADRMRALEERTDLLLEHTRLARELHDSIGHALTAAVLQAGAARAAGDPEFTARALRAIEETGRDALDDLDRVLLVLRDSTGPGDRPTLADAHRLVESARSAGAEVDVSVTGALDHVPGPLSREGYRIVQESLTNALRHAGPGPVLVRAQVDAERLELEVTSALPVGVSPTDRGSGLRGIRERAELLGGRAVTGPADGVWLVHVTLPFDGTR</sequence>
<dbReference type="Proteomes" id="UP001336020">
    <property type="component" value="Unassembled WGS sequence"/>
</dbReference>
<feature type="transmembrane region" description="Helical" evidence="9">
    <location>
        <begin position="12"/>
        <end position="34"/>
    </location>
</feature>
<proteinExistence type="predicted"/>
<dbReference type="Pfam" id="PF07730">
    <property type="entry name" value="HisKA_3"/>
    <property type="match status" value="1"/>
</dbReference>
<keyword evidence="7" id="KW-0067">ATP-binding</keyword>
<evidence type="ECO:0000256" key="1">
    <source>
        <dbReference type="ARBA" id="ARBA00000085"/>
    </source>
</evidence>
<reference evidence="11 12" key="1">
    <citation type="submission" date="2023-07" db="EMBL/GenBank/DDBJ databases">
        <authorList>
            <person name="Girao M."/>
            <person name="Carvalho M.F."/>
        </authorList>
    </citation>
    <scope>NUCLEOTIDE SEQUENCE [LARGE SCALE GENOMIC DNA]</scope>
    <source>
        <strain evidence="11 12">YIM65754</strain>
    </source>
</reference>
<dbReference type="Gene3D" id="1.20.5.1930">
    <property type="match status" value="1"/>
</dbReference>
<dbReference type="PANTHER" id="PTHR24421:SF10">
    <property type="entry name" value="NITRATE_NITRITE SENSOR PROTEIN NARQ"/>
    <property type="match status" value="1"/>
</dbReference>
<evidence type="ECO:0000256" key="5">
    <source>
        <dbReference type="ARBA" id="ARBA00022741"/>
    </source>
</evidence>
<dbReference type="Gene3D" id="3.30.565.10">
    <property type="entry name" value="Histidine kinase-like ATPase, C-terminal domain"/>
    <property type="match status" value="1"/>
</dbReference>
<dbReference type="RefSeq" id="WP_330131696.1">
    <property type="nucleotide sequence ID" value="NZ_JAUTXY010000001.1"/>
</dbReference>
<dbReference type="EC" id="2.7.13.3" evidence="2"/>
<name>A0ABU7L4F4_9NOCA</name>
<evidence type="ECO:0000256" key="4">
    <source>
        <dbReference type="ARBA" id="ARBA00022679"/>
    </source>
</evidence>
<accession>A0ABU7L4F4</accession>
<dbReference type="GO" id="GO:0016301">
    <property type="term" value="F:kinase activity"/>
    <property type="evidence" value="ECO:0007669"/>
    <property type="project" value="UniProtKB-KW"/>
</dbReference>
<evidence type="ECO:0000256" key="7">
    <source>
        <dbReference type="ARBA" id="ARBA00022840"/>
    </source>
</evidence>
<keyword evidence="5" id="KW-0547">Nucleotide-binding</keyword>
<feature type="transmembrane region" description="Helical" evidence="9">
    <location>
        <begin position="144"/>
        <end position="176"/>
    </location>
</feature>
<dbReference type="EMBL" id="JAUTXY010000001">
    <property type="protein sequence ID" value="MEE2056426.1"/>
    <property type="molecule type" value="Genomic_DNA"/>
</dbReference>
<feature type="transmembrane region" description="Helical" evidence="9">
    <location>
        <begin position="102"/>
        <end position="124"/>
    </location>
</feature>
<evidence type="ECO:0000313" key="12">
    <source>
        <dbReference type="Proteomes" id="UP001336020"/>
    </source>
</evidence>
<keyword evidence="3" id="KW-0597">Phosphoprotein</keyword>
<dbReference type="SUPFAM" id="SSF55874">
    <property type="entry name" value="ATPase domain of HSP90 chaperone/DNA topoisomerase II/histidine kinase"/>
    <property type="match status" value="1"/>
</dbReference>
<keyword evidence="9" id="KW-0812">Transmembrane</keyword>
<evidence type="ECO:0000313" key="11">
    <source>
        <dbReference type="EMBL" id="MEE2056426.1"/>
    </source>
</evidence>
<evidence type="ECO:0000256" key="2">
    <source>
        <dbReference type="ARBA" id="ARBA00012438"/>
    </source>
</evidence>
<keyword evidence="9" id="KW-1133">Transmembrane helix</keyword>
<keyword evidence="12" id="KW-1185">Reference proteome</keyword>
<dbReference type="InterPro" id="IPR011712">
    <property type="entry name" value="Sig_transdc_His_kin_sub3_dim/P"/>
</dbReference>
<comment type="catalytic activity">
    <reaction evidence="1">
        <text>ATP + protein L-histidine = ADP + protein N-phospho-L-histidine.</text>
        <dbReference type="EC" id="2.7.13.3"/>
    </reaction>
</comment>
<evidence type="ECO:0000256" key="9">
    <source>
        <dbReference type="SAM" id="Phobius"/>
    </source>
</evidence>
<evidence type="ECO:0000256" key="8">
    <source>
        <dbReference type="ARBA" id="ARBA00023012"/>
    </source>
</evidence>
<dbReference type="InterPro" id="IPR050482">
    <property type="entry name" value="Sensor_HK_TwoCompSys"/>
</dbReference>
<feature type="transmembrane region" description="Helical" evidence="9">
    <location>
        <begin position="40"/>
        <end position="58"/>
    </location>
</feature>
<gene>
    <name evidence="11" type="ORF">Q7514_02650</name>
</gene>
<dbReference type="PANTHER" id="PTHR24421">
    <property type="entry name" value="NITRATE/NITRITE SENSOR PROTEIN NARX-RELATED"/>
    <property type="match status" value="1"/>
</dbReference>